<name>A0A8S2FNN1_9BILA</name>
<dbReference type="Proteomes" id="UP000677228">
    <property type="component" value="Unassembled WGS sequence"/>
</dbReference>
<organism evidence="1 3">
    <name type="scientific">Didymodactylos carnosus</name>
    <dbReference type="NCBI Taxonomy" id="1234261"/>
    <lineage>
        <taxon>Eukaryota</taxon>
        <taxon>Metazoa</taxon>
        <taxon>Spiralia</taxon>
        <taxon>Gnathifera</taxon>
        <taxon>Rotifera</taxon>
        <taxon>Eurotatoria</taxon>
        <taxon>Bdelloidea</taxon>
        <taxon>Philodinida</taxon>
        <taxon>Philodinidae</taxon>
        <taxon>Didymodactylos</taxon>
    </lineage>
</organism>
<dbReference type="EMBL" id="CAJNOK010036496">
    <property type="protein sequence ID" value="CAF1523037.1"/>
    <property type="molecule type" value="Genomic_DNA"/>
</dbReference>
<comment type="caution">
    <text evidence="1">The sequence shown here is derived from an EMBL/GenBank/DDBJ whole genome shotgun (WGS) entry which is preliminary data.</text>
</comment>
<evidence type="ECO:0000313" key="2">
    <source>
        <dbReference type="EMBL" id="CAF4309864.1"/>
    </source>
</evidence>
<gene>
    <name evidence="1" type="ORF">OVA965_LOCUS37876</name>
    <name evidence="2" type="ORF">TMI583_LOCUS39001</name>
</gene>
<accession>A0A8S2FNN1</accession>
<protein>
    <submittedName>
        <fullName evidence="1">Uncharacterized protein</fullName>
    </submittedName>
</protein>
<dbReference type="AlphaFoldDB" id="A0A8S2FNN1"/>
<evidence type="ECO:0000313" key="1">
    <source>
        <dbReference type="EMBL" id="CAF1523037.1"/>
    </source>
</evidence>
<proteinExistence type="predicted"/>
<sequence>MDLITGLTPLKDLFAPTDLTEGLESIQFQKLCPGGFQDILVSLRIRSNLLTTVHVAHACHFVALANRIKRELDKLKGTVEKQRGHRLMAEVRRIPGLKVGIIGG</sequence>
<evidence type="ECO:0000313" key="3">
    <source>
        <dbReference type="Proteomes" id="UP000677228"/>
    </source>
</evidence>
<reference evidence="1" key="1">
    <citation type="submission" date="2021-02" db="EMBL/GenBank/DDBJ databases">
        <authorList>
            <person name="Nowell W R."/>
        </authorList>
    </citation>
    <scope>NUCLEOTIDE SEQUENCE</scope>
</reference>
<dbReference type="EMBL" id="CAJOBA010058650">
    <property type="protein sequence ID" value="CAF4309864.1"/>
    <property type="molecule type" value="Genomic_DNA"/>
</dbReference>
<dbReference type="Proteomes" id="UP000682733">
    <property type="component" value="Unassembled WGS sequence"/>
</dbReference>